<dbReference type="AlphaFoldDB" id="A0AAV3PE86"/>
<sequence>MGAYLDSYGLPMRLVVLVEPELGGESDGAVQECNVKLSQLIKCLAACYKEGSSETAFQGHVFALDNNLVVFGLGYDYGLDLETIWKQQSCISMGKWNFGSTWEFVTTPHFGVDTWSPGPR</sequence>
<protein>
    <submittedName>
        <fullName evidence="1">Uncharacterized protein</fullName>
    </submittedName>
</protein>
<organism evidence="1 2">
    <name type="scientific">Lithospermum erythrorhizon</name>
    <name type="common">Purple gromwell</name>
    <name type="synonym">Lithospermum officinale var. erythrorhizon</name>
    <dbReference type="NCBI Taxonomy" id="34254"/>
    <lineage>
        <taxon>Eukaryota</taxon>
        <taxon>Viridiplantae</taxon>
        <taxon>Streptophyta</taxon>
        <taxon>Embryophyta</taxon>
        <taxon>Tracheophyta</taxon>
        <taxon>Spermatophyta</taxon>
        <taxon>Magnoliopsida</taxon>
        <taxon>eudicotyledons</taxon>
        <taxon>Gunneridae</taxon>
        <taxon>Pentapetalae</taxon>
        <taxon>asterids</taxon>
        <taxon>lamiids</taxon>
        <taxon>Boraginales</taxon>
        <taxon>Boraginaceae</taxon>
        <taxon>Boraginoideae</taxon>
        <taxon>Lithospermeae</taxon>
        <taxon>Lithospermum</taxon>
    </lineage>
</organism>
<proteinExistence type="predicted"/>
<comment type="caution">
    <text evidence="1">The sequence shown here is derived from an EMBL/GenBank/DDBJ whole genome shotgun (WGS) entry which is preliminary data.</text>
</comment>
<gene>
    <name evidence="1" type="ORF">LIER_37042</name>
</gene>
<keyword evidence="2" id="KW-1185">Reference proteome</keyword>
<evidence type="ECO:0000313" key="2">
    <source>
        <dbReference type="Proteomes" id="UP001454036"/>
    </source>
</evidence>
<reference evidence="1 2" key="1">
    <citation type="submission" date="2024-01" db="EMBL/GenBank/DDBJ databases">
        <title>The complete chloroplast genome sequence of Lithospermum erythrorhizon: insights into the phylogenetic relationship among Boraginaceae species and the maternal lineages of purple gromwells.</title>
        <authorList>
            <person name="Okada T."/>
            <person name="Watanabe K."/>
        </authorList>
    </citation>
    <scope>NUCLEOTIDE SEQUENCE [LARGE SCALE GENOMIC DNA]</scope>
</reference>
<name>A0AAV3PE86_LITER</name>
<accession>A0AAV3PE86</accession>
<dbReference type="EMBL" id="BAABME010017416">
    <property type="protein sequence ID" value="GAA0149984.1"/>
    <property type="molecule type" value="Genomic_DNA"/>
</dbReference>
<dbReference type="Proteomes" id="UP001454036">
    <property type="component" value="Unassembled WGS sequence"/>
</dbReference>
<evidence type="ECO:0000313" key="1">
    <source>
        <dbReference type="EMBL" id="GAA0149984.1"/>
    </source>
</evidence>